<keyword evidence="3" id="KW-1185">Reference proteome</keyword>
<dbReference type="EMBL" id="CP030118">
    <property type="protein sequence ID" value="QDL08423.1"/>
    <property type="molecule type" value="Genomic_DNA"/>
</dbReference>
<dbReference type="KEGG" id="bsen:DP114_11390"/>
<organism evidence="2 3">
    <name type="scientific">Brasilonema sennae CENA114</name>
    <dbReference type="NCBI Taxonomy" id="415709"/>
    <lineage>
        <taxon>Bacteria</taxon>
        <taxon>Bacillati</taxon>
        <taxon>Cyanobacteriota</taxon>
        <taxon>Cyanophyceae</taxon>
        <taxon>Nostocales</taxon>
        <taxon>Scytonemataceae</taxon>
        <taxon>Brasilonema</taxon>
        <taxon>Bromeliae group (in: Brasilonema)</taxon>
    </lineage>
</organism>
<dbReference type="Proteomes" id="UP000503129">
    <property type="component" value="Chromosome"/>
</dbReference>
<evidence type="ECO:0000256" key="1">
    <source>
        <dbReference type="SAM" id="MobiDB-lite"/>
    </source>
</evidence>
<feature type="region of interest" description="Disordered" evidence="1">
    <location>
        <begin position="250"/>
        <end position="293"/>
    </location>
</feature>
<name>A0A856MB95_9CYAN</name>
<feature type="compositionally biased region" description="Polar residues" evidence="1">
    <location>
        <begin position="267"/>
        <end position="280"/>
    </location>
</feature>
<reference evidence="2 3" key="1">
    <citation type="submission" date="2018-06" db="EMBL/GenBank/DDBJ databases">
        <title>Comparative genomics of Brasilonema spp. strains.</title>
        <authorList>
            <person name="Alvarenga D.O."/>
            <person name="Fiore M.F."/>
            <person name="Varani A.M."/>
        </authorList>
    </citation>
    <scope>NUCLEOTIDE SEQUENCE [LARGE SCALE GENOMIC DNA]</scope>
    <source>
        <strain evidence="2 3">CENA114</strain>
    </source>
</reference>
<accession>A0A856MB95</accession>
<dbReference type="AlphaFoldDB" id="A0A856MB95"/>
<protein>
    <submittedName>
        <fullName evidence="2">Uncharacterized protein</fullName>
    </submittedName>
</protein>
<feature type="compositionally biased region" description="Low complexity" evidence="1">
    <location>
        <begin position="253"/>
        <end position="266"/>
    </location>
</feature>
<evidence type="ECO:0000313" key="3">
    <source>
        <dbReference type="Proteomes" id="UP000503129"/>
    </source>
</evidence>
<gene>
    <name evidence="2" type="ORF">DP114_11390</name>
</gene>
<evidence type="ECO:0000313" key="2">
    <source>
        <dbReference type="EMBL" id="QDL08423.1"/>
    </source>
</evidence>
<proteinExistence type="predicted"/>
<sequence length="293" mass="31419">MATPNTITSEPSVSPTQAATSALSYGDFFLTNLSQSFSTVNSNNQADTSAHADGGTATVYNNAVVETDDTVVSTFATSSASGENRDYFGFAETNATIVGNFLINAGNTFSFNFTSALDLETLINASQNIENVSVIREVSFFLYDTSDIPKQTLPDYLANLLSNPDSIGKKPLVFFSLSASLNTSGNDNFLTSKKNENVTITSELKDSNFAGSQKFASTFVRGSVKRSFKNQANITLIVFRKGQARVAAPEPSPTLTLSSTKPKLLSVPTQARRQNATSNRSSDRKTMKVSVGK</sequence>